<dbReference type="InterPro" id="IPR002818">
    <property type="entry name" value="DJ-1/PfpI"/>
</dbReference>
<organism evidence="2 3">
    <name type="scientific">Priapulus caudatus</name>
    <name type="common">Priapulid worm</name>
    <dbReference type="NCBI Taxonomy" id="37621"/>
    <lineage>
        <taxon>Eukaryota</taxon>
        <taxon>Metazoa</taxon>
        <taxon>Ecdysozoa</taxon>
        <taxon>Scalidophora</taxon>
        <taxon>Priapulida</taxon>
        <taxon>Priapulimorpha</taxon>
        <taxon>Priapulimorphida</taxon>
        <taxon>Priapulidae</taxon>
        <taxon>Priapulus</taxon>
    </lineage>
</organism>
<dbReference type="NCBIfam" id="TIGR01383">
    <property type="entry name" value="not_thiJ"/>
    <property type="match status" value="1"/>
</dbReference>
<dbReference type="InterPro" id="IPR050325">
    <property type="entry name" value="Prot/Nucl_acid_deglycase"/>
</dbReference>
<protein>
    <submittedName>
        <fullName evidence="3">Protein deglycase DJ-1-like isoform X1</fullName>
    </submittedName>
</protein>
<dbReference type="PANTHER" id="PTHR48094">
    <property type="entry name" value="PROTEIN/NUCLEIC ACID DEGLYCASE DJ-1-RELATED"/>
    <property type="match status" value="1"/>
</dbReference>
<dbReference type="InterPro" id="IPR006287">
    <property type="entry name" value="DJ-1"/>
</dbReference>
<sequence length="228" mass="23747">MLLYAHDVSPSPLYIILHPNTAAIVLRLVVLLCRHLRHSNMAEPRALLILAEGAEEMEAVITADVLRRGGVNVTIAGLAGADPVTCSRNVVIKPDASLDDATKTGKYDVVVLPGGLGGAQRLAASSRVGALLKVQEAGGGLIAAICAGPTALPAHGVAAGRKLTSHPSVREQLAAAGYAYSEDRVVRDGQLLTSRGPGTTFEFALALVEALQGAERRDSLVPPMLLKL</sequence>
<dbReference type="CDD" id="cd03135">
    <property type="entry name" value="GATase1_DJ-1"/>
    <property type="match status" value="1"/>
</dbReference>
<dbReference type="SUPFAM" id="SSF52317">
    <property type="entry name" value="Class I glutamine amidotransferase-like"/>
    <property type="match status" value="1"/>
</dbReference>
<dbReference type="GeneID" id="106809143"/>
<dbReference type="RefSeq" id="XP_014667601.1">
    <property type="nucleotide sequence ID" value="XM_014812115.1"/>
</dbReference>
<dbReference type="Pfam" id="PF01965">
    <property type="entry name" value="DJ-1_PfpI"/>
    <property type="match status" value="1"/>
</dbReference>
<dbReference type="Gene3D" id="3.40.50.880">
    <property type="match status" value="1"/>
</dbReference>
<dbReference type="PANTHER" id="PTHR48094:SF12">
    <property type="entry name" value="PARKINSON DISEASE PROTEIN 7 HOMOLOG"/>
    <property type="match status" value="1"/>
</dbReference>
<evidence type="ECO:0000313" key="3">
    <source>
        <dbReference type="RefSeq" id="XP_014667601.1"/>
    </source>
</evidence>
<accession>A0ABM1E5Y0</accession>
<keyword evidence="2" id="KW-1185">Reference proteome</keyword>
<dbReference type="InterPro" id="IPR029062">
    <property type="entry name" value="Class_I_gatase-like"/>
</dbReference>
<gene>
    <name evidence="3" type="primary">LOC106809143</name>
</gene>
<evidence type="ECO:0000313" key="2">
    <source>
        <dbReference type="Proteomes" id="UP000695022"/>
    </source>
</evidence>
<name>A0ABM1E5Y0_PRICU</name>
<reference evidence="3" key="1">
    <citation type="submission" date="2025-08" db="UniProtKB">
        <authorList>
            <consortium name="RefSeq"/>
        </authorList>
    </citation>
    <scope>IDENTIFICATION</scope>
</reference>
<proteinExistence type="predicted"/>
<dbReference type="Proteomes" id="UP000695022">
    <property type="component" value="Unplaced"/>
</dbReference>
<feature type="domain" description="DJ-1/PfpI" evidence="1">
    <location>
        <begin position="45"/>
        <end position="209"/>
    </location>
</feature>
<evidence type="ECO:0000259" key="1">
    <source>
        <dbReference type="Pfam" id="PF01965"/>
    </source>
</evidence>